<dbReference type="InterPro" id="IPR043519">
    <property type="entry name" value="NT_sf"/>
</dbReference>
<evidence type="ECO:0000313" key="3">
    <source>
        <dbReference type="Proteomes" id="UP001500027"/>
    </source>
</evidence>
<proteinExistence type="predicted"/>
<protein>
    <recommendedName>
        <fullName evidence="1">Polymerase nucleotidyl transferase domain-containing protein</fullName>
    </recommendedName>
</protein>
<comment type="caution">
    <text evidence="2">The sequence shown here is derived from an EMBL/GenBank/DDBJ whole genome shotgun (WGS) entry which is preliminary data.</text>
</comment>
<evidence type="ECO:0000259" key="1">
    <source>
        <dbReference type="Pfam" id="PF01909"/>
    </source>
</evidence>
<feature type="domain" description="Polymerase nucleotidyl transferase" evidence="1">
    <location>
        <begin position="27"/>
        <end position="63"/>
    </location>
</feature>
<dbReference type="CDD" id="cd05403">
    <property type="entry name" value="NT_KNTase_like"/>
    <property type="match status" value="1"/>
</dbReference>
<dbReference type="InterPro" id="IPR002934">
    <property type="entry name" value="Polymerase_NTP_transf_dom"/>
</dbReference>
<sequence>MKGIREHHKRAIKNLTKEYENDQRFLALIIGGSVAKNLAREDSDVDFMIVATDEEYAHRKAKNDLFINRTDLCDYPGGFVDGKVINLNYLIAVANKGNEPSRAAFDGAFLAFSSIDNLETIVESIAVYQEEGHNNRIKSFYSMAFIQNWLMGEADRHDNVYTKTRAASQLVLFAGRLILAHNRILYPYHKWFMQYLDKCTEKPTDFKMNIERLLKHPNSNTAGNLFQGLKSFKDWGVTDYEAYMWFMEEVEWSWMKNETPLEDL</sequence>
<organism evidence="2 3">
    <name type="scientific">Hyunsoonleella aestuarii</name>
    <dbReference type="NCBI Taxonomy" id="912802"/>
    <lineage>
        <taxon>Bacteria</taxon>
        <taxon>Pseudomonadati</taxon>
        <taxon>Bacteroidota</taxon>
        <taxon>Flavobacteriia</taxon>
        <taxon>Flavobacteriales</taxon>
        <taxon>Flavobacteriaceae</taxon>
    </lineage>
</organism>
<dbReference type="SUPFAM" id="SSF81301">
    <property type="entry name" value="Nucleotidyltransferase"/>
    <property type="match status" value="1"/>
</dbReference>
<dbReference type="Gene3D" id="3.30.460.10">
    <property type="entry name" value="Beta Polymerase, domain 2"/>
    <property type="match status" value="1"/>
</dbReference>
<dbReference type="Proteomes" id="UP001500027">
    <property type="component" value="Unassembled WGS sequence"/>
</dbReference>
<reference evidence="3" key="1">
    <citation type="journal article" date="2019" name="Int. J. Syst. Evol. Microbiol.">
        <title>The Global Catalogue of Microorganisms (GCM) 10K type strain sequencing project: providing services to taxonomists for standard genome sequencing and annotation.</title>
        <authorList>
            <consortium name="The Broad Institute Genomics Platform"/>
            <consortium name="The Broad Institute Genome Sequencing Center for Infectious Disease"/>
            <person name="Wu L."/>
            <person name="Ma J."/>
        </authorList>
    </citation>
    <scope>NUCLEOTIDE SEQUENCE [LARGE SCALE GENOMIC DNA]</scope>
    <source>
        <strain evidence="3">JCM 17452</strain>
    </source>
</reference>
<keyword evidence="3" id="KW-1185">Reference proteome</keyword>
<dbReference type="RefSeq" id="WP_139002260.1">
    <property type="nucleotide sequence ID" value="NZ_BAABAV010000002.1"/>
</dbReference>
<dbReference type="Pfam" id="PF01909">
    <property type="entry name" value="NTP_transf_2"/>
    <property type="match status" value="1"/>
</dbReference>
<dbReference type="EMBL" id="BAABAV010000002">
    <property type="protein sequence ID" value="GAA4269872.1"/>
    <property type="molecule type" value="Genomic_DNA"/>
</dbReference>
<accession>A0ABP8ECM7</accession>
<evidence type="ECO:0000313" key="2">
    <source>
        <dbReference type="EMBL" id="GAA4269872.1"/>
    </source>
</evidence>
<name>A0ABP8ECM7_9FLAO</name>
<gene>
    <name evidence="2" type="ORF">GCM10022257_19730</name>
</gene>